<dbReference type="InterPro" id="IPR046295">
    <property type="entry name" value="DUF6332"/>
</dbReference>
<feature type="transmembrane region" description="Helical" evidence="1">
    <location>
        <begin position="35"/>
        <end position="56"/>
    </location>
</feature>
<keyword evidence="3" id="KW-1185">Reference proteome</keyword>
<name>A0ABW1MNZ3_9ACTN</name>
<dbReference type="Pfam" id="PF19857">
    <property type="entry name" value="DUF6332"/>
    <property type="match status" value="1"/>
</dbReference>
<keyword evidence="1" id="KW-1133">Transmembrane helix</keyword>
<keyword evidence="1" id="KW-0472">Membrane</keyword>
<organism evidence="2 3">
    <name type="scientific">Streptomyces ochraceiscleroticus</name>
    <dbReference type="NCBI Taxonomy" id="47761"/>
    <lineage>
        <taxon>Bacteria</taxon>
        <taxon>Bacillati</taxon>
        <taxon>Actinomycetota</taxon>
        <taxon>Actinomycetes</taxon>
        <taxon>Kitasatosporales</taxon>
        <taxon>Streptomycetaceae</taxon>
        <taxon>Streptomyces</taxon>
    </lineage>
</organism>
<accession>A0ABW1MNZ3</accession>
<evidence type="ECO:0000313" key="3">
    <source>
        <dbReference type="Proteomes" id="UP001596139"/>
    </source>
</evidence>
<evidence type="ECO:0000256" key="1">
    <source>
        <dbReference type="SAM" id="Phobius"/>
    </source>
</evidence>
<dbReference type="EMBL" id="JBHSPX010000007">
    <property type="protein sequence ID" value="MFC6065455.1"/>
    <property type="molecule type" value="Genomic_DNA"/>
</dbReference>
<dbReference type="Proteomes" id="UP001596139">
    <property type="component" value="Unassembled WGS sequence"/>
</dbReference>
<keyword evidence="1" id="KW-0812">Transmembrane</keyword>
<proteinExistence type="predicted"/>
<dbReference type="RefSeq" id="WP_051862105.1">
    <property type="nucleotide sequence ID" value="NZ_JBHSPX010000007.1"/>
</dbReference>
<sequence>MFAVVTGALVGALAFLICAAPALWDMLPASWRGSWLMGAALVGGAAFTHRVVRVLWRWRQPSQPGRTIPDS</sequence>
<protein>
    <submittedName>
        <fullName evidence="2">DUF6332 family protein</fullName>
    </submittedName>
</protein>
<gene>
    <name evidence="2" type="ORF">ACFP4F_23330</name>
</gene>
<evidence type="ECO:0000313" key="2">
    <source>
        <dbReference type="EMBL" id="MFC6065455.1"/>
    </source>
</evidence>
<reference evidence="3" key="1">
    <citation type="journal article" date="2019" name="Int. J. Syst. Evol. Microbiol.">
        <title>The Global Catalogue of Microorganisms (GCM) 10K type strain sequencing project: providing services to taxonomists for standard genome sequencing and annotation.</title>
        <authorList>
            <consortium name="The Broad Institute Genomics Platform"/>
            <consortium name="The Broad Institute Genome Sequencing Center for Infectious Disease"/>
            <person name="Wu L."/>
            <person name="Ma J."/>
        </authorList>
    </citation>
    <scope>NUCLEOTIDE SEQUENCE [LARGE SCALE GENOMIC DNA]</scope>
    <source>
        <strain evidence="3">CGMCC 1.15180</strain>
    </source>
</reference>
<comment type="caution">
    <text evidence="2">The sequence shown here is derived from an EMBL/GenBank/DDBJ whole genome shotgun (WGS) entry which is preliminary data.</text>
</comment>